<comment type="cofactor">
    <cofactor evidence="2">
        <name>Zn(2+)</name>
        <dbReference type="ChEBI" id="CHEBI:29105"/>
    </cofactor>
    <text evidence="2">Binds 1 zinc ion per subunit.</text>
</comment>
<dbReference type="GO" id="GO:0006508">
    <property type="term" value="P:proteolysis"/>
    <property type="evidence" value="ECO:0007669"/>
    <property type="project" value="UniProtKB-UniRule"/>
</dbReference>
<feature type="active site" description="Proton donor/acceptor" evidence="3">
    <location>
        <position position="269"/>
    </location>
</feature>
<comment type="function">
    <text evidence="1">Broad specificity carboxypetidase that releases amino acids sequentially from the C-terminus, including neutral, aromatic, polar and basic residues.</text>
</comment>
<feature type="binding site" evidence="2">
    <location>
        <position position="272"/>
    </location>
    <ligand>
        <name>Zn(2+)</name>
        <dbReference type="ChEBI" id="CHEBI:29105"/>
        <note>catalytic</note>
    </ligand>
</feature>
<sequence length="504" mass="56654">MPTPEQLLENVRRHAHEIDLLSTIGSTLEWDERTYLPKSGGEFRAEQITYLSGLTHQKRTAPQLGEWLGELAESPLAADLHSDPGTVIRMMQRDYEKQTRLPQSLVEELARAQVLGQQAWVESRKTNDFAAFVPFLTKNIDLRRQQAEAFGYEDHIYDALLDDYEPNERTANVARVLSALRAELAPLVAEIAASPQKPDAGLLTRLYPKAGQEAFALHAAKKVGFDFDRGRLDVTHHPFCTDLGPHDCRITTRYDERHFPGAFFGVLHEAGHGMYEQGLRAAWRGLPPGNFVSLGIHESQSRMWENFVGRSRAFWEHFYPVAQGMFLPTLADVSLEEFYFAVNDVRPSLIRVEADEATYNLHIIIRFELEQALLTGDLAPGDAAGAWREKYREYLGIEPPDDADGILQDVHWSAALIGYFPTYALGNLYAAQFYEQADADLGGLASQFAAGEFAPLLTWLNEKIHAPGQCYSASELVQNITGKPLSHEPLIRHLRNKLSPLYGL</sequence>
<dbReference type="Gene3D" id="1.10.1370.30">
    <property type="match status" value="1"/>
</dbReference>
<dbReference type="CDD" id="cd06460">
    <property type="entry name" value="M32_Taq"/>
    <property type="match status" value="1"/>
</dbReference>
<comment type="catalytic activity">
    <reaction evidence="1">
        <text>Release of a C-terminal amino acid with broad specificity, except for -Pro.</text>
        <dbReference type="EC" id="3.4.17.19"/>
    </reaction>
</comment>
<dbReference type="GO" id="GO:0004181">
    <property type="term" value="F:metallocarboxypeptidase activity"/>
    <property type="evidence" value="ECO:0007669"/>
    <property type="project" value="UniProtKB-UniRule"/>
</dbReference>
<accession>A0A518DSF0</accession>
<name>A0A518DSF0_9BACT</name>
<organism evidence="4 5">
    <name type="scientific">Lignipirellula cremea</name>
    <dbReference type="NCBI Taxonomy" id="2528010"/>
    <lineage>
        <taxon>Bacteria</taxon>
        <taxon>Pseudomonadati</taxon>
        <taxon>Planctomycetota</taxon>
        <taxon>Planctomycetia</taxon>
        <taxon>Pirellulales</taxon>
        <taxon>Pirellulaceae</taxon>
        <taxon>Lignipirellula</taxon>
    </lineage>
</organism>
<feature type="binding site" evidence="2">
    <location>
        <position position="298"/>
    </location>
    <ligand>
        <name>Zn(2+)</name>
        <dbReference type="ChEBI" id="CHEBI:29105"/>
        <note>catalytic</note>
    </ligand>
</feature>
<dbReference type="PROSITE" id="PS52034">
    <property type="entry name" value="PEPTIDASE_M32"/>
    <property type="match status" value="1"/>
</dbReference>
<keyword evidence="1 2" id="KW-0479">Metal-binding</keyword>
<feature type="binding site" evidence="2">
    <location>
        <position position="268"/>
    </location>
    <ligand>
        <name>Zn(2+)</name>
        <dbReference type="ChEBI" id="CHEBI:29105"/>
        <note>catalytic</note>
    </ligand>
</feature>
<reference evidence="4 5" key="1">
    <citation type="submission" date="2019-02" db="EMBL/GenBank/DDBJ databases">
        <title>Deep-cultivation of Planctomycetes and their phenomic and genomic characterization uncovers novel biology.</title>
        <authorList>
            <person name="Wiegand S."/>
            <person name="Jogler M."/>
            <person name="Boedeker C."/>
            <person name="Pinto D."/>
            <person name="Vollmers J."/>
            <person name="Rivas-Marin E."/>
            <person name="Kohn T."/>
            <person name="Peeters S.H."/>
            <person name="Heuer A."/>
            <person name="Rast P."/>
            <person name="Oberbeckmann S."/>
            <person name="Bunk B."/>
            <person name="Jeske O."/>
            <person name="Meyerdierks A."/>
            <person name="Storesund J.E."/>
            <person name="Kallscheuer N."/>
            <person name="Luecker S."/>
            <person name="Lage O.M."/>
            <person name="Pohl T."/>
            <person name="Merkel B.J."/>
            <person name="Hornburger P."/>
            <person name="Mueller R.-W."/>
            <person name="Bruemmer F."/>
            <person name="Labrenz M."/>
            <person name="Spormann A.M."/>
            <person name="Op den Camp H."/>
            <person name="Overmann J."/>
            <person name="Amann R."/>
            <person name="Jetten M.S.M."/>
            <person name="Mascher T."/>
            <person name="Medema M.H."/>
            <person name="Devos D.P."/>
            <person name="Kaster A.-K."/>
            <person name="Ovreas L."/>
            <person name="Rohde M."/>
            <person name="Galperin M.Y."/>
            <person name="Jogler C."/>
        </authorList>
    </citation>
    <scope>NUCLEOTIDE SEQUENCE [LARGE SCALE GENOMIC DNA]</scope>
    <source>
        <strain evidence="4 5">Pla85_3_4</strain>
    </source>
</reference>
<dbReference type="OrthoDB" id="9772308at2"/>
<keyword evidence="2" id="KW-0862">Zinc</keyword>
<dbReference type="AlphaFoldDB" id="A0A518DSF0"/>
<keyword evidence="1 4" id="KW-0378">Hydrolase</keyword>
<keyword evidence="5" id="KW-1185">Reference proteome</keyword>
<dbReference type="EC" id="3.4.17.19" evidence="1"/>
<evidence type="ECO:0000256" key="1">
    <source>
        <dbReference type="PIRNR" id="PIRNR006615"/>
    </source>
</evidence>
<evidence type="ECO:0000256" key="2">
    <source>
        <dbReference type="PIRSR" id="PIRSR006615-1"/>
    </source>
</evidence>
<comment type="similarity">
    <text evidence="1">Belongs to the peptidase M32 family.</text>
</comment>
<dbReference type="EMBL" id="CP036433">
    <property type="protein sequence ID" value="QDU94754.1"/>
    <property type="molecule type" value="Genomic_DNA"/>
</dbReference>
<evidence type="ECO:0000313" key="4">
    <source>
        <dbReference type="EMBL" id="QDU94754.1"/>
    </source>
</evidence>
<dbReference type="Proteomes" id="UP000317648">
    <property type="component" value="Chromosome"/>
</dbReference>
<keyword evidence="1 4" id="KW-0121">Carboxypeptidase</keyword>
<evidence type="ECO:0000256" key="3">
    <source>
        <dbReference type="PIRSR" id="PIRSR006615-2"/>
    </source>
</evidence>
<dbReference type="RefSeq" id="WP_145053431.1">
    <property type="nucleotide sequence ID" value="NZ_CP036433.1"/>
</dbReference>
<protein>
    <recommendedName>
        <fullName evidence="1">Metal-dependent carboxypeptidase</fullName>
        <ecNumber evidence="1">3.4.17.19</ecNumber>
    </recommendedName>
</protein>
<dbReference type="PIRSF" id="PIRSF006615">
    <property type="entry name" value="Zn_crbxpep_Taq"/>
    <property type="match status" value="1"/>
</dbReference>
<dbReference type="Pfam" id="PF02074">
    <property type="entry name" value="Peptidase_M32"/>
    <property type="match status" value="1"/>
</dbReference>
<gene>
    <name evidence="4" type="ORF">Pla8534_25610</name>
</gene>
<evidence type="ECO:0000313" key="5">
    <source>
        <dbReference type="Proteomes" id="UP000317648"/>
    </source>
</evidence>
<keyword evidence="1" id="KW-0482">Metalloprotease</keyword>
<dbReference type="SUPFAM" id="SSF55486">
    <property type="entry name" value="Metalloproteases ('zincins'), catalytic domain"/>
    <property type="match status" value="1"/>
</dbReference>
<keyword evidence="1" id="KW-0645">Protease</keyword>
<dbReference type="GO" id="GO:0046872">
    <property type="term" value="F:metal ion binding"/>
    <property type="evidence" value="ECO:0007669"/>
    <property type="project" value="UniProtKB-KW"/>
</dbReference>
<dbReference type="PANTHER" id="PTHR34217">
    <property type="entry name" value="METAL-DEPENDENT CARBOXYPEPTIDASE"/>
    <property type="match status" value="1"/>
</dbReference>
<dbReference type="PANTHER" id="PTHR34217:SF1">
    <property type="entry name" value="CARBOXYPEPTIDASE 1"/>
    <property type="match status" value="1"/>
</dbReference>
<dbReference type="KEGG" id="lcre:Pla8534_25610"/>
<dbReference type="PRINTS" id="PR00998">
    <property type="entry name" value="CRBOXYPTASET"/>
</dbReference>
<proteinExistence type="inferred from homology"/>
<dbReference type="InterPro" id="IPR001333">
    <property type="entry name" value="Peptidase_M32_Taq"/>
</dbReference>